<dbReference type="GO" id="GO:0000716">
    <property type="term" value="P:transcription-coupled nucleotide-excision repair, DNA damage recognition"/>
    <property type="evidence" value="ECO:0007669"/>
    <property type="project" value="UniProtKB-UniRule"/>
</dbReference>
<keyword evidence="7 13" id="KW-0067">ATP-binding</keyword>
<dbReference type="InterPro" id="IPR004576">
    <property type="entry name" value="Mfd"/>
</dbReference>
<comment type="similarity">
    <text evidence="10 13">In the N-terminal section; belongs to the UvrB family.</text>
</comment>
<evidence type="ECO:0000256" key="1">
    <source>
        <dbReference type="ARBA" id="ARBA00004496"/>
    </source>
</evidence>
<reference evidence="16 17" key="1">
    <citation type="submission" date="2020-08" db="EMBL/GenBank/DDBJ databases">
        <title>Bridging the membrane lipid divide: bacteria of the FCB group superphylum have the potential to synthesize archaeal ether lipids.</title>
        <authorList>
            <person name="Villanueva L."/>
            <person name="Von Meijenfeldt F.A.B."/>
            <person name="Westbye A.B."/>
            <person name="Yadav S."/>
            <person name="Hopmans E.C."/>
            <person name="Dutilh B.E."/>
            <person name="Sinninghe Damste J.S."/>
        </authorList>
    </citation>
    <scope>NUCLEOTIDE SEQUENCE [LARGE SCALE GENOMIC DNA]</scope>
    <source>
        <strain evidence="16">NIOZ-UU30</strain>
    </source>
</reference>
<evidence type="ECO:0000256" key="8">
    <source>
        <dbReference type="ARBA" id="ARBA00023125"/>
    </source>
</evidence>
<accession>A0A8J6NQK2</accession>
<dbReference type="SMART" id="SM00487">
    <property type="entry name" value="DEXDc"/>
    <property type="match status" value="1"/>
</dbReference>
<dbReference type="GO" id="GO:0016787">
    <property type="term" value="F:hydrolase activity"/>
    <property type="evidence" value="ECO:0007669"/>
    <property type="project" value="UniProtKB-KW"/>
</dbReference>
<dbReference type="InterPro" id="IPR005118">
    <property type="entry name" value="TRCF_C"/>
</dbReference>
<dbReference type="InterPro" id="IPR036101">
    <property type="entry name" value="CarD-like/TRCF_RID_sf"/>
</dbReference>
<keyword evidence="3 13" id="KW-0547">Nucleotide-binding</keyword>
<comment type="subcellular location">
    <subcellularLocation>
        <location evidence="1 13">Cytoplasm</location>
    </subcellularLocation>
</comment>
<dbReference type="Gene3D" id="3.40.50.300">
    <property type="entry name" value="P-loop containing nucleotide triphosphate hydrolases"/>
    <property type="match status" value="2"/>
</dbReference>
<dbReference type="SMART" id="SM00982">
    <property type="entry name" value="TRCF"/>
    <property type="match status" value="1"/>
</dbReference>
<evidence type="ECO:0000313" key="16">
    <source>
        <dbReference type="EMBL" id="MBC8360439.1"/>
    </source>
</evidence>
<dbReference type="PROSITE" id="PS51194">
    <property type="entry name" value="HELICASE_CTER"/>
    <property type="match status" value="1"/>
</dbReference>
<dbReference type="Pfam" id="PF02559">
    <property type="entry name" value="CarD_TRCF_RID"/>
    <property type="match status" value="1"/>
</dbReference>
<dbReference type="GO" id="GO:0005737">
    <property type="term" value="C:cytoplasm"/>
    <property type="evidence" value="ECO:0007669"/>
    <property type="project" value="UniProtKB-SubCell"/>
</dbReference>
<dbReference type="Pfam" id="PF03461">
    <property type="entry name" value="TRCF"/>
    <property type="match status" value="1"/>
</dbReference>
<dbReference type="Pfam" id="PF00270">
    <property type="entry name" value="DEAD"/>
    <property type="match status" value="1"/>
</dbReference>
<dbReference type="SUPFAM" id="SSF143517">
    <property type="entry name" value="TRCF domain-like"/>
    <property type="match status" value="1"/>
</dbReference>
<dbReference type="Pfam" id="PF17757">
    <property type="entry name" value="UvrB_inter"/>
    <property type="match status" value="1"/>
</dbReference>
<keyword evidence="8 13" id="KW-0238">DNA-binding</keyword>
<organism evidence="16 17">
    <name type="scientific">Candidatus Desulfatibia profunda</name>
    <dbReference type="NCBI Taxonomy" id="2841695"/>
    <lineage>
        <taxon>Bacteria</taxon>
        <taxon>Pseudomonadati</taxon>
        <taxon>Thermodesulfobacteriota</taxon>
        <taxon>Desulfobacteria</taxon>
        <taxon>Desulfobacterales</taxon>
        <taxon>Desulfobacterales incertae sedis</taxon>
        <taxon>Candidatus Desulfatibia</taxon>
    </lineage>
</organism>
<keyword evidence="5 13" id="KW-0378">Hydrolase</keyword>
<dbReference type="Gene3D" id="3.40.50.11140">
    <property type="match status" value="1"/>
</dbReference>
<proteinExistence type="inferred from homology"/>
<evidence type="ECO:0000256" key="5">
    <source>
        <dbReference type="ARBA" id="ARBA00022801"/>
    </source>
</evidence>
<comment type="caution">
    <text evidence="16">The sequence shown here is derived from an EMBL/GenBank/DDBJ whole genome shotgun (WGS) entry which is preliminary data.</text>
</comment>
<dbReference type="SUPFAM" id="SSF52540">
    <property type="entry name" value="P-loop containing nucleoside triphosphate hydrolases"/>
    <property type="match status" value="4"/>
</dbReference>
<keyword evidence="4 13" id="KW-0227">DNA damage</keyword>
<dbReference type="PANTHER" id="PTHR47964">
    <property type="entry name" value="ATP-DEPENDENT DNA HELICASE HOMOLOG RECG, CHLOROPLASTIC"/>
    <property type="match status" value="1"/>
</dbReference>
<keyword evidence="2 13" id="KW-0963">Cytoplasm</keyword>
<keyword evidence="9 13" id="KW-0234">DNA repair</keyword>
<sequence length="1170" mass="132088">MNQNQEKISLGCLIEKIHGRNSGIDCIGLTGSDKAYLAFRIYQEHKIPLLVIVPSSKAAEAFLDDLRFFLKKMGAPIIYFPPYNILPFKDLAYHSETVAERIRSLYRLTASEVSPIVVTTVDALLQKVIPKQELLHYVELIMVGEEIDRDLFIAKLLSGGYVKSMIVEEPGDFCARGGILDVFSPLYSDPLRIELFGDTVESLRFFSAANQRTTKIIQEAIILPAKETILKKECLDEIISRIRKQASVLEFPVTKVRNLVNRVRNEGVFPGIEGLIPLIYPELDSFFDYVPNHAMYMLINFGELEKAAEEFQKRLSDNFRAACNKGRLCVEPHKLYLEWPSLQNILISKKPLKIKMLPMSKGDFDSKQSFLEFEFSVKDNTAISLELKRRREKGLFSPLANWINAKKQSGIATFLVCHARLQADRLKSLLAPYGIQLRFVENFTDAEQGKGLAYVCLGQISSGFVWPDESVAIITEDEIFGAKYQRSRIVNKTVRAELLAFEDLKQGDLVVHDEHGIGKYQGLVKLKLNGAANDFLLIIYQDDDKLYLPVDRMSMIQKYMGVNGFEPVLDKMGGKSWARVKDRVKRSAEKIAGELLNLYAERRVKKGYAFKEVDREARDFEAGFPYEETADQLRAIEEVLQDMRLSIPMDRLVCGDVGYGKTEVALRASFTAVDNGKQVAVLVPTTVLAEQHFATFSDRFERCPVTIACLSRFRSLREQRNIINGLKSGQIDIVIGTHRLLQKDVVFKDLGLFVLDEEQRFGVRHKEKLKKIKSTVDVLALTATPIPRTLHMSLMGIRDISVISTPPEQRQSIITYISEFDEAVIAEAVRKELDRGGQIFFVHNNIHSIGAIATYLKNLVPEVRLDVAHGRLGEDELERVMLRFMKREIDMLVCTTIIESGLDIPSANTIIINRADRFGLAQMYQLRGRVGRVDEQAYAYLFIPGESHLGKDAQKRLKVLMEHSDLGSGFQIAMSDLKIRGGGTILGASQSGHIAAVGYDMFLKLMENAMAESKGNTVYESLEPEININMSAFIPESYIPDIDQRLSAYRRLAKMTTLKELTDFRAELIDRFGDLMVETENLLLKIMLKVLSIKAGVKRLDLTAHLLTLCFSGSHQKNPEGIVDMVISEARRFELTPAQVMKAKLSKGPLNSLLLQTKNILKEISQRVNG</sequence>
<dbReference type="InterPro" id="IPR014001">
    <property type="entry name" value="Helicase_ATP-bd"/>
</dbReference>
<dbReference type="InterPro" id="IPR011545">
    <property type="entry name" value="DEAD/DEAH_box_helicase_dom"/>
</dbReference>
<dbReference type="InterPro" id="IPR041471">
    <property type="entry name" value="UvrB_inter"/>
</dbReference>
<dbReference type="PROSITE" id="PS51192">
    <property type="entry name" value="HELICASE_ATP_BIND_1"/>
    <property type="match status" value="1"/>
</dbReference>
<evidence type="ECO:0000256" key="12">
    <source>
        <dbReference type="ARBA" id="ARBA00070128"/>
    </source>
</evidence>
<dbReference type="InterPro" id="IPR001650">
    <property type="entry name" value="Helicase_C-like"/>
</dbReference>
<dbReference type="InterPro" id="IPR037235">
    <property type="entry name" value="TRCF-like_C_D7"/>
</dbReference>
<dbReference type="InterPro" id="IPR047112">
    <property type="entry name" value="RecG/Mfd"/>
</dbReference>
<comment type="similarity">
    <text evidence="11 13">In the C-terminal section; belongs to the helicase family. RecG subfamily.</text>
</comment>
<evidence type="ECO:0000313" key="17">
    <source>
        <dbReference type="Proteomes" id="UP000603434"/>
    </source>
</evidence>
<dbReference type="GO" id="GO:0006355">
    <property type="term" value="P:regulation of DNA-templated transcription"/>
    <property type="evidence" value="ECO:0007669"/>
    <property type="project" value="UniProtKB-UniRule"/>
</dbReference>
<dbReference type="SUPFAM" id="SSF141259">
    <property type="entry name" value="CarD-like"/>
    <property type="match status" value="1"/>
</dbReference>
<dbReference type="InterPro" id="IPR003711">
    <property type="entry name" value="CarD-like/TRCF_RID"/>
</dbReference>
<evidence type="ECO:0000256" key="10">
    <source>
        <dbReference type="ARBA" id="ARBA00061104"/>
    </source>
</evidence>
<dbReference type="EC" id="3.6.4.-" evidence="13"/>
<dbReference type="GO" id="GO:0005524">
    <property type="term" value="F:ATP binding"/>
    <property type="evidence" value="ECO:0007669"/>
    <property type="project" value="UniProtKB-UniRule"/>
</dbReference>
<dbReference type="SMART" id="SM00490">
    <property type="entry name" value="HELICc"/>
    <property type="match status" value="1"/>
</dbReference>
<dbReference type="InterPro" id="IPR048635">
    <property type="entry name" value="MFD_D3"/>
</dbReference>
<dbReference type="GO" id="GO:0003678">
    <property type="term" value="F:DNA helicase activity"/>
    <property type="evidence" value="ECO:0007669"/>
    <property type="project" value="TreeGrafter"/>
</dbReference>
<evidence type="ECO:0000256" key="4">
    <source>
        <dbReference type="ARBA" id="ARBA00022763"/>
    </source>
</evidence>
<dbReference type="CDD" id="cd17991">
    <property type="entry name" value="DEXHc_TRCF"/>
    <property type="match status" value="1"/>
</dbReference>
<evidence type="ECO:0000256" key="11">
    <source>
        <dbReference type="ARBA" id="ARBA00061399"/>
    </source>
</evidence>
<evidence type="ECO:0000256" key="2">
    <source>
        <dbReference type="ARBA" id="ARBA00022490"/>
    </source>
</evidence>
<dbReference type="Gene3D" id="3.40.50.11180">
    <property type="match status" value="1"/>
</dbReference>
<evidence type="ECO:0000256" key="7">
    <source>
        <dbReference type="ARBA" id="ARBA00022840"/>
    </source>
</evidence>
<dbReference type="FunFam" id="3.40.50.300:FF:000546">
    <property type="entry name" value="Transcription-repair-coupling factor"/>
    <property type="match status" value="1"/>
</dbReference>
<keyword evidence="6" id="KW-0347">Helicase</keyword>
<evidence type="ECO:0000256" key="13">
    <source>
        <dbReference type="HAMAP-Rule" id="MF_00969"/>
    </source>
</evidence>
<dbReference type="Proteomes" id="UP000603434">
    <property type="component" value="Unassembled WGS sequence"/>
</dbReference>
<evidence type="ECO:0000259" key="14">
    <source>
        <dbReference type="PROSITE" id="PS51192"/>
    </source>
</evidence>
<comment type="function">
    <text evidence="13">Couples transcription and DNA repair by recognizing RNA polymerase (RNAP) stalled at DNA lesions. Mediates ATP-dependent release of RNAP and its truncated transcript from the DNA, and recruitment of nucleotide excision repair machinery to the damaged site.</text>
</comment>
<evidence type="ECO:0000259" key="15">
    <source>
        <dbReference type="PROSITE" id="PS51194"/>
    </source>
</evidence>
<dbReference type="InterPro" id="IPR027417">
    <property type="entry name" value="P-loop_NTPase"/>
</dbReference>
<feature type="domain" description="Helicase C-terminal" evidence="15">
    <location>
        <begin position="816"/>
        <end position="978"/>
    </location>
</feature>
<dbReference type="PANTHER" id="PTHR47964:SF1">
    <property type="entry name" value="ATP-DEPENDENT DNA HELICASE HOMOLOG RECG, CHLOROPLASTIC"/>
    <property type="match status" value="1"/>
</dbReference>
<dbReference type="Gene3D" id="2.40.10.170">
    <property type="match status" value="1"/>
</dbReference>
<dbReference type="SMART" id="SM01058">
    <property type="entry name" value="CarD_TRCF"/>
    <property type="match status" value="1"/>
</dbReference>
<dbReference type="EMBL" id="JACNJH010000089">
    <property type="protein sequence ID" value="MBC8360439.1"/>
    <property type="molecule type" value="Genomic_DNA"/>
</dbReference>
<dbReference type="GO" id="GO:0003684">
    <property type="term" value="F:damaged DNA binding"/>
    <property type="evidence" value="ECO:0007669"/>
    <property type="project" value="InterPro"/>
</dbReference>
<dbReference type="Pfam" id="PF21132">
    <property type="entry name" value="MFD_D3"/>
    <property type="match status" value="1"/>
</dbReference>
<evidence type="ECO:0000256" key="6">
    <source>
        <dbReference type="ARBA" id="ARBA00022806"/>
    </source>
</evidence>
<feature type="domain" description="Helicase ATP-binding" evidence="14">
    <location>
        <begin position="642"/>
        <end position="803"/>
    </location>
</feature>
<evidence type="ECO:0000256" key="3">
    <source>
        <dbReference type="ARBA" id="ARBA00022741"/>
    </source>
</evidence>
<dbReference type="Gene3D" id="3.90.1150.50">
    <property type="entry name" value="Transcription-repair-coupling factor, D7 domain"/>
    <property type="match status" value="1"/>
</dbReference>
<name>A0A8J6NQK2_9BACT</name>
<dbReference type="AlphaFoldDB" id="A0A8J6NQK2"/>
<dbReference type="Pfam" id="PF00271">
    <property type="entry name" value="Helicase_C"/>
    <property type="match status" value="1"/>
</dbReference>
<evidence type="ECO:0000256" key="9">
    <source>
        <dbReference type="ARBA" id="ARBA00023204"/>
    </source>
</evidence>
<dbReference type="NCBIfam" id="TIGR00580">
    <property type="entry name" value="mfd"/>
    <property type="match status" value="1"/>
</dbReference>
<dbReference type="Gene3D" id="3.30.2060.10">
    <property type="entry name" value="Penicillin-binding protein 1b domain"/>
    <property type="match status" value="1"/>
</dbReference>
<protein>
    <recommendedName>
        <fullName evidence="12 13">Transcription-repair-coupling factor</fullName>
        <shortName evidence="13">TRCF</shortName>
        <ecNumber evidence="13">3.6.4.-</ecNumber>
    </recommendedName>
</protein>
<dbReference type="HAMAP" id="MF_00969">
    <property type="entry name" value="TRCF"/>
    <property type="match status" value="1"/>
</dbReference>
<gene>
    <name evidence="13 16" type="primary">mfd</name>
    <name evidence="16" type="ORF">H8E23_03430</name>
</gene>